<accession>A0A5J9WT13</accession>
<feature type="compositionally biased region" description="Basic and acidic residues" evidence="1">
    <location>
        <begin position="286"/>
        <end position="310"/>
    </location>
</feature>
<dbReference type="AlphaFoldDB" id="A0A5J9WT13"/>
<reference evidence="2 3" key="1">
    <citation type="journal article" date="2019" name="Sci. Rep.">
        <title>A high-quality genome of Eragrostis curvula grass provides insights into Poaceae evolution and supports new strategies to enhance forage quality.</title>
        <authorList>
            <person name="Carballo J."/>
            <person name="Santos B.A.C.M."/>
            <person name="Zappacosta D."/>
            <person name="Garbus I."/>
            <person name="Selva J.P."/>
            <person name="Gallo C.A."/>
            <person name="Diaz A."/>
            <person name="Albertini E."/>
            <person name="Caccamo M."/>
            <person name="Echenique V."/>
        </authorList>
    </citation>
    <scope>NUCLEOTIDE SEQUENCE [LARGE SCALE GENOMIC DNA]</scope>
    <source>
        <strain evidence="3">cv. Victoria</strain>
        <tissue evidence="2">Leaf</tissue>
    </source>
</reference>
<feature type="region of interest" description="Disordered" evidence="1">
    <location>
        <begin position="434"/>
        <end position="537"/>
    </location>
</feature>
<feature type="compositionally biased region" description="Acidic residues" evidence="1">
    <location>
        <begin position="239"/>
        <end position="255"/>
    </location>
</feature>
<feature type="region of interest" description="Disordered" evidence="1">
    <location>
        <begin position="383"/>
        <end position="420"/>
    </location>
</feature>
<dbReference type="Gramene" id="TVU50424">
    <property type="protein sequence ID" value="TVU50424"/>
    <property type="gene ID" value="EJB05_01795"/>
</dbReference>
<evidence type="ECO:0000313" key="3">
    <source>
        <dbReference type="Proteomes" id="UP000324897"/>
    </source>
</evidence>
<gene>
    <name evidence="2" type="ORF">EJB05_01795</name>
</gene>
<evidence type="ECO:0000256" key="1">
    <source>
        <dbReference type="SAM" id="MobiDB-lite"/>
    </source>
</evidence>
<sequence>MEAAAAMGEDCLVEIHPSDLRFLCEGMHPGCCVLAGPAFSAHLGALELWDDEHVPERACPEEHDGLGDGHGLHDGVGRGVGEGVEVNVHVHLLGRELDVVDGAGLLGEVGGGEPFPGLPLLRPPLLRQEPALPEHGDEVGPEHESVQLGHAGTRAVEHGKPVVACVPQRLDDGGHLLDDLQRDGAGLGGGELADGDVLHPGLRLGLEEGEALEVEDDLVDAGVEGVADGLGDEEHEHGDGEEEQVVGELEEDDAERDGHAHGPRHERGGAEHRVEAVVDARPAAEQQRRDAAVRGAHEDDGQEEAGRDRDAEGEEAEHDVDGEEDEERVEPELAGCPRGEDVARRVHVGGVEKGGEVVVVASRAVELLEVSGLARARARLAERRVARRAGDGEREHVEPGRGEDADGEREGQLRHAAARVDEVVEAEHLVEDVVVERAEEAAEHADERDGEEVADVVPHGHVADVEEDEPALTEHAAPPLAAHLDEPAQDDDDGGRGEEGAPQQRAPPPRGHLLQREQHAADGGTERGAHPRRGAARDEVAPVAVVVEVAQPPPFQTPPAFAALAQQVRQARADVHQGPFLPQIETRRHGADAADDLHDQLREAEHVGRVDAVQVGLDLRDSRAGCGRREDDAEHGGDEGQREVDAGEVEEARPVPLLADQVHHVQHLEARDVLDGQVDQRRDHPRQEPHQERHRPFQEDVLQHLHVRPAPPVVLEQVVLDDPVIY</sequence>
<protein>
    <submittedName>
        <fullName evidence="2">Uncharacterized protein</fullName>
    </submittedName>
</protein>
<feature type="compositionally biased region" description="Basic and acidic residues" evidence="1">
    <location>
        <begin position="256"/>
        <end position="278"/>
    </location>
</feature>
<dbReference type="EMBL" id="RWGY01000002">
    <property type="protein sequence ID" value="TVU50424.1"/>
    <property type="molecule type" value="Genomic_DNA"/>
</dbReference>
<dbReference type="Proteomes" id="UP000324897">
    <property type="component" value="Chromosome 6"/>
</dbReference>
<feature type="compositionally biased region" description="Basic and acidic residues" evidence="1">
    <location>
        <begin position="514"/>
        <end position="537"/>
    </location>
</feature>
<name>A0A5J9WT13_9POAL</name>
<keyword evidence="3" id="KW-1185">Reference proteome</keyword>
<feature type="region of interest" description="Disordered" evidence="1">
    <location>
        <begin position="228"/>
        <end position="343"/>
    </location>
</feature>
<feature type="region of interest" description="Disordered" evidence="1">
    <location>
        <begin position="623"/>
        <end position="653"/>
    </location>
</feature>
<comment type="caution">
    <text evidence="2">The sequence shown here is derived from an EMBL/GenBank/DDBJ whole genome shotgun (WGS) entry which is preliminary data.</text>
</comment>
<feature type="compositionally biased region" description="Basic and acidic residues" evidence="1">
    <location>
        <begin position="434"/>
        <end position="447"/>
    </location>
</feature>
<feature type="region of interest" description="Disordered" evidence="1">
    <location>
        <begin position="671"/>
        <end position="695"/>
    </location>
</feature>
<evidence type="ECO:0000313" key="2">
    <source>
        <dbReference type="EMBL" id="TVU50424.1"/>
    </source>
</evidence>
<organism evidence="2 3">
    <name type="scientific">Eragrostis curvula</name>
    <name type="common">weeping love grass</name>
    <dbReference type="NCBI Taxonomy" id="38414"/>
    <lineage>
        <taxon>Eukaryota</taxon>
        <taxon>Viridiplantae</taxon>
        <taxon>Streptophyta</taxon>
        <taxon>Embryophyta</taxon>
        <taxon>Tracheophyta</taxon>
        <taxon>Spermatophyta</taxon>
        <taxon>Magnoliopsida</taxon>
        <taxon>Liliopsida</taxon>
        <taxon>Poales</taxon>
        <taxon>Poaceae</taxon>
        <taxon>PACMAD clade</taxon>
        <taxon>Chloridoideae</taxon>
        <taxon>Eragrostideae</taxon>
        <taxon>Eragrostidinae</taxon>
        <taxon>Eragrostis</taxon>
    </lineage>
</organism>
<feature type="compositionally biased region" description="Acidic residues" evidence="1">
    <location>
        <begin position="311"/>
        <end position="329"/>
    </location>
</feature>
<proteinExistence type="predicted"/>